<organism evidence="11 12">
    <name type="scientific">Kingella denitrificans ATCC 33394</name>
    <dbReference type="NCBI Taxonomy" id="888741"/>
    <lineage>
        <taxon>Bacteria</taxon>
        <taxon>Pseudomonadati</taxon>
        <taxon>Pseudomonadota</taxon>
        <taxon>Betaproteobacteria</taxon>
        <taxon>Neisseriales</taxon>
        <taxon>Neisseriaceae</taxon>
        <taxon>Kingella</taxon>
    </lineage>
</organism>
<keyword evidence="6 9" id="KW-0479">Metal-binding</keyword>
<dbReference type="HOGENOM" id="CLU_008023_0_2_4"/>
<dbReference type="CDD" id="cd00739">
    <property type="entry name" value="DHPS"/>
    <property type="match status" value="1"/>
</dbReference>
<dbReference type="SUPFAM" id="SSF51717">
    <property type="entry name" value="Dihydropteroate synthetase-like"/>
    <property type="match status" value="1"/>
</dbReference>
<keyword evidence="8 9" id="KW-0289">Folate biosynthesis</keyword>
<evidence type="ECO:0000256" key="9">
    <source>
        <dbReference type="RuleBase" id="RU361205"/>
    </source>
</evidence>
<dbReference type="InterPro" id="IPR045031">
    <property type="entry name" value="DHP_synth-like"/>
</dbReference>
<dbReference type="PROSITE" id="PS00793">
    <property type="entry name" value="DHPS_2"/>
    <property type="match status" value="1"/>
</dbReference>
<comment type="similarity">
    <text evidence="9">Belongs to the DHPS family.</text>
</comment>
<dbReference type="InterPro" id="IPR006390">
    <property type="entry name" value="DHP_synth_dom"/>
</dbReference>
<evidence type="ECO:0000256" key="3">
    <source>
        <dbReference type="ARBA" id="ARBA00004763"/>
    </source>
</evidence>
<dbReference type="Gene3D" id="3.20.20.20">
    <property type="entry name" value="Dihydropteroate synthase-like"/>
    <property type="match status" value="1"/>
</dbReference>
<dbReference type="GO" id="GO:0004156">
    <property type="term" value="F:dihydropteroate synthase activity"/>
    <property type="evidence" value="ECO:0007669"/>
    <property type="project" value="UniProtKB-EC"/>
</dbReference>
<comment type="catalytic activity">
    <reaction evidence="1">
        <text>(7,8-dihydropterin-6-yl)methyl diphosphate + 4-aminobenzoate = 7,8-dihydropteroate + diphosphate</text>
        <dbReference type="Rhea" id="RHEA:19949"/>
        <dbReference type="ChEBI" id="CHEBI:17836"/>
        <dbReference type="ChEBI" id="CHEBI:17839"/>
        <dbReference type="ChEBI" id="CHEBI:33019"/>
        <dbReference type="ChEBI" id="CHEBI:72950"/>
        <dbReference type="EC" id="2.5.1.15"/>
    </reaction>
</comment>
<evidence type="ECO:0000256" key="4">
    <source>
        <dbReference type="ARBA" id="ARBA00012458"/>
    </source>
</evidence>
<keyword evidence="7 9" id="KW-0460">Magnesium</keyword>
<dbReference type="GO" id="GO:0046872">
    <property type="term" value="F:metal ion binding"/>
    <property type="evidence" value="ECO:0007669"/>
    <property type="project" value="UniProtKB-KW"/>
</dbReference>
<evidence type="ECO:0000259" key="10">
    <source>
        <dbReference type="PROSITE" id="PS50972"/>
    </source>
</evidence>
<evidence type="ECO:0000256" key="8">
    <source>
        <dbReference type="ARBA" id="ARBA00022909"/>
    </source>
</evidence>
<proteinExistence type="inferred from homology"/>
<evidence type="ECO:0000256" key="6">
    <source>
        <dbReference type="ARBA" id="ARBA00022723"/>
    </source>
</evidence>
<evidence type="ECO:0000256" key="7">
    <source>
        <dbReference type="ARBA" id="ARBA00022842"/>
    </source>
</evidence>
<dbReference type="PROSITE" id="PS00792">
    <property type="entry name" value="DHPS_1"/>
    <property type="match status" value="1"/>
</dbReference>
<evidence type="ECO:0000256" key="2">
    <source>
        <dbReference type="ARBA" id="ARBA00001946"/>
    </source>
</evidence>
<dbReference type="GO" id="GO:0005829">
    <property type="term" value="C:cytosol"/>
    <property type="evidence" value="ECO:0007669"/>
    <property type="project" value="TreeGrafter"/>
</dbReference>
<dbReference type="GO" id="GO:0046654">
    <property type="term" value="P:tetrahydrofolate biosynthetic process"/>
    <property type="evidence" value="ECO:0007669"/>
    <property type="project" value="UniProtKB-UniPathway"/>
</dbReference>
<dbReference type="InterPro" id="IPR011005">
    <property type="entry name" value="Dihydropteroate_synth-like_sf"/>
</dbReference>
<evidence type="ECO:0000313" key="12">
    <source>
        <dbReference type="Proteomes" id="UP000004088"/>
    </source>
</evidence>
<comment type="pathway">
    <text evidence="3 9">Cofactor biosynthesis; tetrahydrofolate biosynthesis; 7,8-dihydrofolate from 2-amino-4-hydroxy-6-hydroxymethyl-7,8-dihydropteridine diphosphate and 4-aminobenzoate: step 1/2.</text>
</comment>
<dbReference type="PANTHER" id="PTHR20941">
    <property type="entry name" value="FOLATE SYNTHESIS PROTEINS"/>
    <property type="match status" value="1"/>
</dbReference>
<name>F0EWH5_9NEIS</name>
<evidence type="ECO:0000256" key="5">
    <source>
        <dbReference type="ARBA" id="ARBA00022679"/>
    </source>
</evidence>
<comment type="function">
    <text evidence="9">Catalyzes the condensation of para-aminobenzoate (pABA) with 6-hydroxymethyl-7,8-dihydropterin diphosphate (DHPt-PP) to form 7,8-dihydropteroate (H2Pte), the immediate precursor of folate derivatives.</text>
</comment>
<dbReference type="InterPro" id="IPR000489">
    <property type="entry name" value="Pterin-binding_dom"/>
</dbReference>
<dbReference type="RefSeq" id="WP_003781083.1">
    <property type="nucleotide sequence ID" value="NZ_GL870929.1"/>
</dbReference>
<dbReference type="UniPathway" id="UPA00077">
    <property type="reaction ID" value="UER00156"/>
</dbReference>
<reference evidence="11 12" key="1">
    <citation type="submission" date="2011-01" db="EMBL/GenBank/DDBJ databases">
        <authorList>
            <person name="Muzny D."/>
            <person name="Qin X."/>
            <person name="Deng J."/>
            <person name="Jiang H."/>
            <person name="Liu Y."/>
            <person name="Qu J."/>
            <person name="Song X.-Z."/>
            <person name="Zhang L."/>
            <person name="Thornton R."/>
            <person name="Coyle M."/>
            <person name="Francisco L."/>
            <person name="Jackson L."/>
            <person name="Javaid M."/>
            <person name="Korchina V."/>
            <person name="Kovar C."/>
            <person name="Mata R."/>
            <person name="Mathew T."/>
            <person name="Ngo R."/>
            <person name="Nguyen L."/>
            <person name="Nguyen N."/>
            <person name="Okwuonu G."/>
            <person name="Ongeri F."/>
            <person name="Pham C."/>
            <person name="Simmons D."/>
            <person name="Wilczek-Boney K."/>
            <person name="Hale W."/>
            <person name="Jakkamsetti A."/>
            <person name="Pham P."/>
            <person name="Ruth R."/>
            <person name="San Lucas F."/>
            <person name="Warren J."/>
            <person name="Zhang J."/>
            <person name="Zhao Z."/>
            <person name="Zhou C."/>
            <person name="Zhu D."/>
            <person name="Lee S."/>
            <person name="Bess C."/>
            <person name="Blankenburg K."/>
            <person name="Forbes L."/>
            <person name="Fu Q."/>
            <person name="Gubbala S."/>
            <person name="Hirani K."/>
            <person name="Jayaseelan J.C."/>
            <person name="Lara F."/>
            <person name="Munidasa M."/>
            <person name="Palculict T."/>
            <person name="Patil S."/>
            <person name="Pu L.-L."/>
            <person name="Saada N."/>
            <person name="Tang L."/>
            <person name="Weissenberger G."/>
            <person name="Zhu Y."/>
            <person name="Hemphill L."/>
            <person name="Shang Y."/>
            <person name="Youmans B."/>
            <person name="Ayvaz T."/>
            <person name="Ross M."/>
            <person name="Santibanez J."/>
            <person name="Aqrawi P."/>
            <person name="Gross S."/>
            <person name="Joshi V."/>
            <person name="Fowler G."/>
            <person name="Nazareth L."/>
            <person name="Reid J."/>
            <person name="Worley K."/>
            <person name="Petrosino J."/>
            <person name="Highlander S."/>
            <person name="Gibbs R."/>
        </authorList>
    </citation>
    <scope>NUCLEOTIDE SEQUENCE [LARGE SCALE GENOMIC DNA]</scope>
    <source>
        <strain evidence="11 12">ATCC 33394</strain>
    </source>
</reference>
<comment type="caution">
    <text evidence="11">The sequence shown here is derived from an EMBL/GenBank/DDBJ whole genome shotgun (WGS) entry which is preliminary data.</text>
</comment>
<dbReference type="Pfam" id="PF00809">
    <property type="entry name" value="Pterin_bind"/>
    <property type="match status" value="1"/>
</dbReference>
<evidence type="ECO:0000313" key="11">
    <source>
        <dbReference type="EMBL" id="EGC18403.1"/>
    </source>
</evidence>
<dbReference type="AlphaFoldDB" id="F0EWH5"/>
<dbReference type="EC" id="2.5.1.15" evidence="4 9"/>
<dbReference type="PANTHER" id="PTHR20941:SF1">
    <property type="entry name" value="FOLIC ACID SYNTHESIS PROTEIN FOL1"/>
    <property type="match status" value="1"/>
</dbReference>
<comment type="cofactor">
    <cofactor evidence="2 9">
        <name>Mg(2+)</name>
        <dbReference type="ChEBI" id="CHEBI:18420"/>
    </cofactor>
</comment>
<evidence type="ECO:0000256" key="1">
    <source>
        <dbReference type="ARBA" id="ARBA00000012"/>
    </source>
</evidence>
<accession>F0EWH5</accession>
<dbReference type="STRING" id="888741.HMPREF9098_0209"/>
<keyword evidence="5 9" id="KW-0808">Transferase</keyword>
<sequence length="279" mass="30875">MAVWQTTRFPIDLSTPKIMGIVNVTPDSFSDGGRYNQNVQAACAHAEQLLRDGADILDIGGESTRPGSAPVSPEDEWQRVRGVLAEVSRWNVPVSLDTRHTSVMQAALEHGYIDIVNDVQALEDEGAVALLAQSADTGICLMHMKGRPHNMQSHAQYRDTVAEVKQYLRERTEICTQAGIERERIVWDMGFGFAKDLPHNLQLMRHLREFVDEYPVLAGVSRKRMIGEITGRTDPMERVSGSVAAALFAYTQGAAIVRVHDVRETADALKVWQTLAPAA</sequence>
<feature type="domain" description="Pterin-binding" evidence="10">
    <location>
        <begin position="16"/>
        <end position="270"/>
    </location>
</feature>
<protein>
    <recommendedName>
        <fullName evidence="4 9">Dihydropteroate synthase</fullName>
        <shortName evidence="9">DHPS</shortName>
        <ecNumber evidence="4 9">2.5.1.15</ecNumber>
    </recommendedName>
    <alternativeName>
        <fullName evidence="9">Dihydropteroate pyrophosphorylase</fullName>
    </alternativeName>
</protein>
<dbReference type="GO" id="GO:0046656">
    <property type="term" value="P:folic acid biosynthetic process"/>
    <property type="evidence" value="ECO:0007669"/>
    <property type="project" value="UniProtKB-KW"/>
</dbReference>
<dbReference type="Proteomes" id="UP000004088">
    <property type="component" value="Unassembled WGS sequence"/>
</dbReference>
<dbReference type="NCBIfam" id="TIGR01496">
    <property type="entry name" value="DHPS"/>
    <property type="match status" value="1"/>
</dbReference>
<dbReference type="EMBL" id="AEWV01000005">
    <property type="protein sequence ID" value="EGC18403.1"/>
    <property type="molecule type" value="Genomic_DNA"/>
</dbReference>
<dbReference type="PROSITE" id="PS50972">
    <property type="entry name" value="PTERIN_BINDING"/>
    <property type="match status" value="1"/>
</dbReference>
<keyword evidence="12" id="KW-1185">Reference proteome</keyword>
<gene>
    <name evidence="11" type="primary">folP</name>
    <name evidence="11" type="ORF">HMPREF9098_0209</name>
</gene>